<evidence type="ECO:0000256" key="9">
    <source>
        <dbReference type="RuleBase" id="RU004561"/>
    </source>
</evidence>
<dbReference type="Gene3D" id="3.10.20.90">
    <property type="entry name" value="Phosphatidylinositol 3-kinase Catalytic Subunit, Chain A, domain 1"/>
    <property type="match status" value="1"/>
</dbReference>
<gene>
    <name evidence="13" type="ORF">CJ030_MR4G028408</name>
</gene>
<dbReference type="EMBL" id="RXIC02000022">
    <property type="protein sequence ID" value="KAB1217527.1"/>
    <property type="molecule type" value="Genomic_DNA"/>
</dbReference>
<feature type="domain" description="PB1" evidence="12">
    <location>
        <begin position="729"/>
        <end position="813"/>
    </location>
</feature>
<evidence type="ECO:0000313" key="13">
    <source>
        <dbReference type="EMBL" id="KAB1217527.1"/>
    </source>
</evidence>
<evidence type="ECO:0000313" key="14">
    <source>
        <dbReference type="Proteomes" id="UP000516437"/>
    </source>
</evidence>
<name>A0A6A1W073_9ROSI</name>
<organism evidence="13 14">
    <name type="scientific">Morella rubra</name>
    <name type="common">Chinese bayberry</name>
    <dbReference type="NCBI Taxonomy" id="262757"/>
    <lineage>
        <taxon>Eukaryota</taxon>
        <taxon>Viridiplantae</taxon>
        <taxon>Streptophyta</taxon>
        <taxon>Embryophyta</taxon>
        <taxon>Tracheophyta</taxon>
        <taxon>Spermatophyta</taxon>
        <taxon>Magnoliopsida</taxon>
        <taxon>eudicotyledons</taxon>
        <taxon>Gunneridae</taxon>
        <taxon>Pentapetalae</taxon>
        <taxon>rosids</taxon>
        <taxon>fabids</taxon>
        <taxon>Fagales</taxon>
        <taxon>Myricaceae</taxon>
        <taxon>Morella</taxon>
    </lineage>
</organism>
<sequence>MAASEVSVNGNSGFSDQSDVRNTTAEGHKGPSTFSGTSKDAETALYTELWHACAGPLVTVPRERERVFYFPQGHIEQVEASTNQVADQQMPLYNLPSKILCRVINVQLKAEADTDEVFAQITLIPEANQDENAVEKEPPLPPPPRFHVHSFCKTLTASDTSTHGGFSVLRRHADECLPPLDMSRQPPTQELGAKDLHGNEWRFRHIFRGQPRRHLLQSGWSVFVSSKRLVAGDAFIFLRGENGELRVGVRRAMRQQGNVPSSVISSHSMHLGVLATAWHAISTKTMFTVYYKPRTSPSEFIVPYEQYMESIKNNYSIGMRFKMRFEGEEAPEQRFTGTIVGVEDADSKRWPNSKWRYLKVRWDETSTIPRPERVSPWKIEPALAPPALNPLPMPRPKRPRPNAVPSSPDSSVLTREGLSKVTLDPSPASGFSRVLQGQEFSTLRGNFAESNESDAGEKSVVWPPSLQDEKIGVLSASRRFGSENWMPTGRHEPTYTDLLSGFGANADSSHGTGAPFVDQAAAAINFSRKEPRDQEGKFNLLSNPWSLTPSNLSLNLSDTNLKGPLQGGDVAYQVQGNVRYGASSEYSMLHCPRVEHPQGNWLMPPPAPCHFENPAHSRESMPQPILAQQGESLKPKDGNCKLFGIPLISSPVSSVASALCRSMKNESAGHMLNASHQARTLDPDQKSEQSRGSKSADNPLPITEKHKPAQTFEKHSKEVQGKTLGSATRSCTKVHKQGIALGRSVDLAKFNNYEELIAELDQLFDFGGELIAPQKNWLIVYTDDEGDMMLVGDDPWQEFCGMVRKIFIYTREEVQKMNPRTLSTKGGESQLAAEGDAKEVKSQLLPFSSIPE</sequence>
<accession>A0A6A1W073</accession>
<dbReference type="SUPFAM" id="SSF101936">
    <property type="entry name" value="DNA-binding pseudobarrel domain"/>
    <property type="match status" value="1"/>
</dbReference>
<evidence type="ECO:0000256" key="8">
    <source>
        <dbReference type="ARBA" id="ARBA00023294"/>
    </source>
</evidence>
<comment type="subcellular location">
    <subcellularLocation>
        <location evidence="1 9">Nucleus</location>
    </subcellularLocation>
</comment>
<evidence type="ECO:0000256" key="5">
    <source>
        <dbReference type="ARBA" id="ARBA00023125"/>
    </source>
</evidence>
<dbReference type="AlphaFoldDB" id="A0A6A1W073"/>
<dbReference type="CDD" id="cd10017">
    <property type="entry name" value="B3_DNA"/>
    <property type="match status" value="1"/>
</dbReference>
<dbReference type="OrthoDB" id="1912783at2759"/>
<comment type="caution">
    <text evidence="13">The sequence shown here is derived from an EMBL/GenBank/DDBJ whole genome shotgun (WGS) entry which is preliminary data.</text>
</comment>
<dbReference type="InterPro" id="IPR053793">
    <property type="entry name" value="PB1-like"/>
</dbReference>
<dbReference type="PROSITE" id="PS51745">
    <property type="entry name" value="PB1"/>
    <property type="match status" value="1"/>
</dbReference>
<evidence type="ECO:0000259" key="11">
    <source>
        <dbReference type="PROSITE" id="PS50863"/>
    </source>
</evidence>
<feature type="compositionally biased region" description="Polar residues" evidence="10">
    <location>
        <begin position="404"/>
        <end position="413"/>
    </location>
</feature>
<feature type="compositionally biased region" description="Polar residues" evidence="10">
    <location>
        <begin position="1"/>
        <end position="25"/>
    </location>
</feature>
<dbReference type="FunFam" id="2.40.330.10:FF:000001">
    <property type="entry name" value="Auxin response factor"/>
    <property type="match status" value="1"/>
</dbReference>
<protein>
    <recommendedName>
        <fullName evidence="9">Auxin response factor</fullName>
    </recommendedName>
</protein>
<feature type="region of interest" description="Disordered" evidence="10">
    <location>
        <begin position="677"/>
        <end position="727"/>
    </location>
</feature>
<comment type="subunit">
    <text evidence="3 9">Homodimers and heterodimers.</text>
</comment>
<evidence type="ECO:0000256" key="4">
    <source>
        <dbReference type="ARBA" id="ARBA00023015"/>
    </source>
</evidence>
<keyword evidence="8 9" id="KW-0927">Auxin signaling pathway</keyword>
<evidence type="ECO:0000256" key="3">
    <source>
        <dbReference type="ARBA" id="ARBA00011726"/>
    </source>
</evidence>
<dbReference type="PANTHER" id="PTHR31384:SF79">
    <property type="entry name" value="AUXIN RESPONSE FACTOR 2"/>
    <property type="match status" value="1"/>
</dbReference>
<dbReference type="FunFam" id="3.10.20.90:FF:000047">
    <property type="entry name" value="Auxin response factor"/>
    <property type="match status" value="1"/>
</dbReference>
<dbReference type="Pfam" id="PF02362">
    <property type="entry name" value="B3"/>
    <property type="match status" value="1"/>
</dbReference>
<evidence type="ECO:0000256" key="10">
    <source>
        <dbReference type="SAM" id="MobiDB-lite"/>
    </source>
</evidence>
<dbReference type="Proteomes" id="UP000516437">
    <property type="component" value="Chromosome 4"/>
</dbReference>
<feature type="region of interest" description="Disordered" evidence="10">
    <location>
        <begin position="385"/>
        <end position="415"/>
    </location>
</feature>
<dbReference type="Gene3D" id="2.30.30.1040">
    <property type="match status" value="1"/>
</dbReference>
<keyword evidence="4 9" id="KW-0805">Transcription regulation</keyword>
<feature type="region of interest" description="Disordered" evidence="10">
    <location>
        <begin position="819"/>
        <end position="852"/>
    </location>
</feature>
<dbReference type="SMART" id="SM01019">
    <property type="entry name" value="B3"/>
    <property type="match status" value="1"/>
</dbReference>
<dbReference type="SUPFAM" id="SSF54277">
    <property type="entry name" value="CAD &amp; PB1 domains"/>
    <property type="match status" value="1"/>
</dbReference>
<dbReference type="PROSITE" id="PS50863">
    <property type="entry name" value="B3"/>
    <property type="match status" value="1"/>
</dbReference>
<evidence type="ECO:0000256" key="6">
    <source>
        <dbReference type="ARBA" id="ARBA00023163"/>
    </source>
</evidence>
<dbReference type="InterPro" id="IPR015300">
    <property type="entry name" value="DNA-bd_pseudobarrel_sf"/>
</dbReference>
<dbReference type="GO" id="GO:0005634">
    <property type="term" value="C:nucleus"/>
    <property type="evidence" value="ECO:0007669"/>
    <property type="project" value="UniProtKB-SubCell"/>
</dbReference>
<comment type="similarity">
    <text evidence="2 9">Belongs to the ARF family.</text>
</comment>
<keyword evidence="6 9" id="KW-0804">Transcription</keyword>
<dbReference type="GO" id="GO:0003677">
    <property type="term" value="F:DNA binding"/>
    <property type="evidence" value="ECO:0007669"/>
    <property type="project" value="UniProtKB-KW"/>
</dbReference>
<evidence type="ECO:0000256" key="2">
    <source>
        <dbReference type="ARBA" id="ARBA00007853"/>
    </source>
</evidence>
<dbReference type="PANTHER" id="PTHR31384">
    <property type="entry name" value="AUXIN RESPONSE FACTOR 4-RELATED"/>
    <property type="match status" value="1"/>
</dbReference>
<dbReference type="InterPro" id="IPR044835">
    <property type="entry name" value="ARF_plant"/>
</dbReference>
<keyword evidence="14" id="KW-1185">Reference proteome</keyword>
<evidence type="ECO:0000256" key="7">
    <source>
        <dbReference type="ARBA" id="ARBA00023242"/>
    </source>
</evidence>
<dbReference type="GO" id="GO:0006355">
    <property type="term" value="P:regulation of DNA-templated transcription"/>
    <property type="evidence" value="ECO:0007669"/>
    <property type="project" value="InterPro"/>
</dbReference>
<dbReference type="Gene3D" id="2.40.330.10">
    <property type="entry name" value="DNA-binding pseudobarrel domain"/>
    <property type="match status" value="1"/>
</dbReference>
<dbReference type="InterPro" id="IPR033389">
    <property type="entry name" value="AUX/IAA_dom"/>
</dbReference>
<feature type="compositionally biased region" description="Basic and acidic residues" evidence="10">
    <location>
        <begin position="679"/>
        <end position="691"/>
    </location>
</feature>
<dbReference type="Pfam" id="PF02309">
    <property type="entry name" value="AUX_IAA"/>
    <property type="match status" value="1"/>
</dbReference>
<feature type="region of interest" description="Disordered" evidence="10">
    <location>
        <begin position="1"/>
        <end position="38"/>
    </location>
</feature>
<keyword evidence="7 9" id="KW-0539">Nucleus</keyword>
<dbReference type="InterPro" id="IPR010525">
    <property type="entry name" value="ARF_dom"/>
</dbReference>
<dbReference type="InterPro" id="IPR003340">
    <property type="entry name" value="B3_DNA-bd"/>
</dbReference>
<dbReference type="GO" id="GO:0009734">
    <property type="term" value="P:auxin-activated signaling pathway"/>
    <property type="evidence" value="ECO:0007669"/>
    <property type="project" value="UniProtKB-KW"/>
</dbReference>
<dbReference type="FunFam" id="2.30.30.1040:FF:000001">
    <property type="entry name" value="Auxin response factor"/>
    <property type="match status" value="1"/>
</dbReference>
<comment type="function">
    <text evidence="9">Auxin response factors (ARFs) are transcriptional factors that bind specifically to the DNA sequence 5'-TGTCTC-3' found in the auxin-responsive promoter elements (AuxREs).</text>
</comment>
<reference evidence="13 14" key="1">
    <citation type="journal article" date="2019" name="Plant Biotechnol. J.">
        <title>The red bayberry genome and genetic basis of sex determination.</title>
        <authorList>
            <person name="Jia H.M."/>
            <person name="Jia H.J."/>
            <person name="Cai Q.L."/>
            <person name="Wang Y."/>
            <person name="Zhao H.B."/>
            <person name="Yang W.F."/>
            <person name="Wang G.Y."/>
            <person name="Li Y.H."/>
            <person name="Zhan D.L."/>
            <person name="Shen Y.T."/>
            <person name="Niu Q.F."/>
            <person name="Chang L."/>
            <person name="Qiu J."/>
            <person name="Zhao L."/>
            <person name="Xie H.B."/>
            <person name="Fu W.Y."/>
            <person name="Jin J."/>
            <person name="Li X.W."/>
            <person name="Jiao Y."/>
            <person name="Zhou C.C."/>
            <person name="Tu T."/>
            <person name="Chai C.Y."/>
            <person name="Gao J.L."/>
            <person name="Fan L.J."/>
            <person name="van de Weg E."/>
            <person name="Wang J.Y."/>
            <person name="Gao Z.S."/>
        </authorList>
    </citation>
    <scope>NUCLEOTIDE SEQUENCE [LARGE SCALE GENOMIC DNA]</scope>
    <source>
        <tissue evidence="13">Leaves</tissue>
    </source>
</reference>
<evidence type="ECO:0000256" key="1">
    <source>
        <dbReference type="ARBA" id="ARBA00004123"/>
    </source>
</evidence>
<proteinExistence type="inferred from homology"/>
<evidence type="ECO:0000259" key="12">
    <source>
        <dbReference type="PROSITE" id="PS51745"/>
    </source>
</evidence>
<feature type="compositionally biased region" description="Basic and acidic residues" evidence="10">
    <location>
        <begin position="703"/>
        <end position="720"/>
    </location>
</feature>
<dbReference type="Pfam" id="PF06507">
    <property type="entry name" value="ARF_AD"/>
    <property type="match status" value="1"/>
</dbReference>
<feature type="compositionally biased region" description="Pro residues" evidence="10">
    <location>
        <begin position="385"/>
        <end position="394"/>
    </location>
</feature>
<feature type="domain" description="TF-B3" evidence="11">
    <location>
        <begin position="151"/>
        <end position="253"/>
    </location>
</feature>
<keyword evidence="5 9" id="KW-0238">DNA-binding</keyword>